<dbReference type="EMBL" id="PEDL01000002">
    <property type="protein sequence ID" value="PHV71710.1"/>
    <property type="molecule type" value="Genomic_DNA"/>
</dbReference>
<name>A0AC61DFL1_9FIRM</name>
<organism evidence="1 2">
    <name type="scientific">Sporanaerobium hydrogeniformans</name>
    <dbReference type="NCBI Taxonomy" id="3072179"/>
    <lineage>
        <taxon>Bacteria</taxon>
        <taxon>Bacillati</taxon>
        <taxon>Bacillota</taxon>
        <taxon>Clostridia</taxon>
        <taxon>Lachnospirales</taxon>
        <taxon>Lachnospiraceae</taxon>
        <taxon>Sporanaerobium</taxon>
    </lineage>
</organism>
<sequence>MSIITSFLNQLMNLVGLLGYPGIFAIIGLEYACFPIPSEVVLPFVGMSITQTHLSFFIVFLVSICAGLIGSLLCYAIGFWGGAPFLAWLSKHSSNAEKATCKFNRWFDCYGRWAVLLARIVPLTRTYISFFAGASRMSLSIFLLYSSVGISAWNLVLISLGYFVGDNWPLIERLLNTYSNVVLILLALTLLLYVINHFFCKVKKAQ</sequence>
<gene>
    <name evidence="1" type="ORF">CS063_03885</name>
</gene>
<keyword evidence="2" id="KW-1185">Reference proteome</keyword>
<dbReference type="Proteomes" id="UP000224460">
    <property type="component" value="Unassembled WGS sequence"/>
</dbReference>
<proteinExistence type="predicted"/>
<comment type="caution">
    <text evidence="1">The sequence shown here is derived from an EMBL/GenBank/DDBJ whole genome shotgun (WGS) entry which is preliminary data.</text>
</comment>
<reference evidence="1" key="1">
    <citation type="submission" date="2017-10" db="EMBL/GenBank/DDBJ databases">
        <title>Genome sequence of cellulolytic Lachnospiraceae bacterium XHS1971 isolated from hotspring sediment.</title>
        <authorList>
            <person name="Vasudevan G."/>
            <person name="Joshi A.J."/>
            <person name="Hivarkar S."/>
            <person name="Lanjekar V.B."/>
            <person name="Dhakephalkar P.K."/>
            <person name="Dagar S."/>
        </authorList>
    </citation>
    <scope>NUCLEOTIDE SEQUENCE</scope>
    <source>
        <strain evidence="1">XHS1971</strain>
    </source>
</reference>
<evidence type="ECO:0000313" key="2">
    <source>
        <dbReference type="Proteomes" id="UP000224460"/>
    </source>
</evidence>
<protein>
    <submittedName>
        <fullName evidence="1">Cytochrome O ubiquinol oxidase</fullName>
    </submittedName>
</protein>
<accession>A0AC61DFL1</accession>
<evidence type="ECO:0000313" key="1">
    <source>
        <dbReference type="EMBL" id="PHV71710.1"/>
    </source>
</evidence>